<dbReference type="OrthoDB" id="436262at2759"/>
<comment type="caution">
    <text evidence="1">The sequence shown here is derived from an EMBL/GenBank/DDBJ whole genome shotgun (WGS) entry which is preliminary data.</text>
</comment>
<sequence length="78" mass="8875">MEIVQEKIDLLLKIGLGSFGKADFSLAKYTCITLQHLGGSKTKVKGSLNNDSIWLPMSHQIFHRLKQMIEIQTTSQEW</sequence>
<organism evidence="1 2">
    <name type="scientific">Acaulospora morrowiae</name>
    <dbReference type="NCBI Taxonomy" id="94023"/>
    <lineage>
        <taxon>Eukaryota</taxon>
        <taxon>Fungi</taxon>
        <taxon>Fungi incertae sedis</taxon>
        <taxon>Mucoromycota</taxon>
        <taxon>Glomeromycotina</taxon>
        <taxon>Glomeromycetes</taxon>
        <taxon>Diversisporales</taxon>
        <taxon>Acaulosporaceae</taxon>
        <taxon>Acaulospora</taxon>
    </lineage>
</organism>
<dbReference type="EMBL" id="CAJVPV010001421">
    <property type="protein sequence ID" value="CAG8496895.1"/>
    <property type="molecule type" value="Genomic_DNA"/>
</dbReference>
<evidence type="ECO:0000313" key="2">
    <source>
        <dbReference type="Proteomes" id="UP000789342"/>
    </source>
</evidence>
<evidence type="ECO:0000313" key="1">
    <source>
        <dbReference type="EMBL" id="CAG8496895.1"/>
    </source>
</evidence>
<reference evidence="1" key="1">
    <citation type="submission" date="2021-06" db="EMBL/GenBank/DDBJ databases">
        <authorList>
            <person name="Kallberg Y."/>
            <person name="Tangrot J."/>
            <person name="Rosling A."/>
        </authorList>
    </citation>
    <scope>NUCLEOTIDE SEQUENCE</scope>
    <source>
        <strain evidence="1">CL551</strain>
    </source>
</reference>
<dbReference type="AlphaFoldDB" id="A0A9N8ZIG3"/>
<keyword evidence="2" id="KW-1185">Reference proteome</keyword>
<gene>
    <name evidence="1" type="ORF">AMORRO_LOCUS3058</name>
</gene>
<protein>
    <submittedName>
        <fullName evidence="1">6176_t:CDS:1</fullName>
    </submittedName>
</protein>
<name>A0A9N8ZIG3_9GLOM</name>
<proteinExistence type="predicted"/>
<accession>A0A9N8ZIG3</accession>
<dbReference type="Proteomes" id="UP000789342">
    <property type="component" value="Unassembled WGS sequence"/>
</dbReference>